<gene>
    <name evidence="2" type="ORF">N7G274_004466</name>
</gene>
<accession>A0ABR4ADS6</accession>
<evidence type="ECO:0000313" key="3">
    <source>
        <dbReference type="Proteomes" id="UP001590950"/>
    </source>
</evidence>
<evidence type="ECO:0000256" key="1">
    <source>
        <dbReference type="SAM" id="MobiDB-lite"/>
    </source>
</evidence>
<reference evidence="2 3" key="1">
    <citation type="submission" date="2024-09" db="EMBL/GenBank/DDBJ databases">
        <title>Rethinking Asexuality: The Enigmatic Case of Functional Sexual Genes in Lepraria (Stereocaulaceae).</title>
        <authorList>
            <person name="Doellman M."/>
            <person name="Sun Y."/>
            <person name="Barcenas-Pena A."/>
            <person name="Lumbsch H.T."/>
            <person name="Grewe F."/>
        </authorList>
    </citation>
    <scope>NUCLEOTIDE SEQUENCE [LARGE SCALE GENOMIC DNA]</scope>
    <source>
        <strain evidence="2 3">Mercado 3170</strain>
    </source>
</reference>
<dbReference type="Proteomes" id="UP001590950">
    <property type="component" value="Unassembled WGS sequence"/>
</dbReference>
<comment type="caution">
    <text evidence="2">The sequence shown here is derived from an EMBL/GenBank/DDBJ whole genome shotgun (WGS) entry which is preliminary data.</text>
</comment>
<organism evidence="2 3">
    <name type="scientific">Stereocaulon virgatum</name>
    <dbReference type="NCBI Taxonomy" id="373712"/>
    <lineage>
        <taxon>Eukaryota</taxon>
        <taxon>Fungi</taxon>
        <taxon>Dikarya</taxon>
        <taxon>Ascomycota</taxon>
        <taxon>Pezizomycotina</taxon>
        <taxon>Lecanoromycetes</taxon>
        <taxon>OSLEUM clade</taxon>
        <taxon>Lecanoromycetidae</taxon>
        <taxon>Lecanorales</taxon>
        <taxon>Lecanorineae</taxon>
        <taxon>Stereocaulaceae</taxon>
        <taxon>Stereocaulon</taxon>
    </lineage>
</organism>
<feature type="region of interest" description="Disordered" evidence="1">
    <location>
        <begin position="74"/>
        <end position="110"/>
    </location>
</feature>
<evidence type="ECO:0000313" key="2">
    <source>
        <dbReference type="EMBL" id="KAL2042707.1"/>
    </source>
</evidence>
<name>A0ABR4ADS6_9LECA</name>
<feature type="compositionally biased region" description="Polar residues" evidence="1">
    <location>
        <begin position="87"/>
        <end position="110"/>
    </location>
</feature>
<protein>
    <submittedName>
        <fullName evidence="2">Uncharacterized protein</fullName>
    </submittedName>
</protein>
<sequence>MVSVQLETERARLKRASATDPLAQPYAKDRLAQKCANSLLKVPNRAIPESCLTPPPPSPRLPLPPFAPIQITYIKSPTSPRPRDPASSPQTQIKRNMQPTSRYLLANFST</sequence>
<keyword evidence="3" id="KW-1185">Reference proteome</keyword>
<proteinExistence type="predicted"/>
<dbReference type="EMBL" id="JBEFKJ010000013">
    <property type="protein sequence ID" value="KAL2042707.1"/>
    <property type="molecule type" value="Genomic_DNA"/>
</dbReference>